<gene>
    <name evidence="1" type="ordered locus">Sterm_0818</name>
</gene>
<organism evidence="1 2">
    <name type="scientific">Sebaldella termitidis (strain ATCC 33386 / NCTC 11300)</name>
    <dbReference type="NCBI Taxonomy" id="526218"/>
    <lineage>
        <taxon>Bacteria</taxon>
        <taxon>Fusobacteriati</taxon>
        <taxon>Fusobacteriota</taxon>
        <taxon>Fusobacteriia</taxon>
        <taxon>Fusobacteriales</taxon>
        <taxon>Leptotrichiaceae</taxon>
        <taxon>Sebaldella</taxon>
    </lineage>
</organism>
<keyword evidence="2" id="KW-1185">Reference proteome</keyword>
<evidence type="ECO:0000313" key="2">
    <source>
        <dbReference type="Proteomes" id="UP000000845"/>
    </source>
</evidence>
<sequence>MWEEERTFWENAINQIKGMQDDIKESEIRLEENRKVVLE</sequence>
<evidence type="ECO:0000313" key="1">
    <source>
        <dbReference type="EMBL" id="ACZ07690.1"/>
    </source>
</evidence>
<reference evidence="2" key="1">
    <citation type="submission" date="2009-09" db="EMBL/GenBank/DDBJ databases">
        <title>The complete chromosome of Sebaldella termitidis ATCC 33386.</title>
        <authorList>
            <consortium name="US DOE Joint Genome Institute (JGI-PGF)"/>
            <person name="Lucas S."/>
            <person name="Copeland A."/>
            <person name="Lapidus A."/>
            <person name="Glavina del Rio T."/>
            <person name="Dalin E."/>
            <person name="Tice H."/>
            <person name="Bruce D."/>
            <person name="Goodwin L."/>
            <person name="Pitluck S."/>
            <person name="Kyrpides N."/>
            <person name="Mavromatis K."/>
            <person name="Ivanova N."/>
            <person name="Mikhailova N."/>
            <person name="Sims D."/>
            <person name="Meincke L."/>
            <person name="Brettin T."/>
            <person name="Detter J.C."/>
            <person name="Han C."/>
            <person name="Larimer F."/>
            <person name="Land M."/>
            <person name="Hauser L."/>
            <person name="Markowitz V."/>
            <person name="Cheng J.F."/>
            <person name="Hugenholtz P."/>
            <person name="Woyke T."/>
            <person name="Wu D."/>
            <person name="Eisen J.A."/>
        </authorList>
    </citation>
    <scope>NUCLEOTIDE SEQUENCE [LARGE SCALE GENOMIC DNA]</scope>
    <source>
        <strain evidence="2">ATCC 33386 / NCTC 11300</strain>
    </source>
</reference>
<dbReference type="EMBL" id="CP001739">
    <property type="protein sequence ID" value="ACZ07690.1"/>
    <property type="molecule type" value="Genomic_DNA"/>
</dbReference>
<dbReference type="KEGG" id="str:Sterm_0818"/>
<reference evidence="1 2" key="2">
    <citation type="journal article" date="2010" name="Stand. Genomic Sci.">
        <title>Complete genome sequence of Sebaldella termitidis type strain (NCTC 11300).</title>
        <authorList>
            <person name="Harmon-Smith M."/>
            <person name="Celia L."/>
            <person name="Chertkov O."/>
            <person name="Lapidus A."/>
            <person name="Copeland A."/>
            <person name="Glavina Del Rio T."/>
            <person name="Nolan M."/>
            <person name="Lucas S."/>
            <person name="Tice H."/>
            <person name="Cheng J.F."/>
            <person name="Han C."/>
            <person name="Detter J.C."/>
            <person name="Bruce D."/>
            <person name="Goodwin L."/>
            <person name="Pitluck S."/>
            <person name="Pati A."/>
            <person name="Liolios K."/>
            <person name="Ivanova N."/>
            <person name="Mavromatis K."/>
            <person name="Mikhailova N."/>
            <person name="Chen A."/>
            <person name="Palaniappan K."/>
            <person name="Land M."/>
            <person name="Hauser L."/>
            <person name="Chang Y.J."/>
            <person name="Jeffries C.D."/>
            <person name="Brettin T."/>
            <person name="Goker M."/>
            <person name="Beck B."/>
            <person name="Bristow J."/>
            <person name="Eisen J.A."/>
            <person name="Markowitz V."/>
            <person name="Hugenholtz P."/>
            <person name="Kyrpides N.C."/>
            <person name="Klenk H.P."/>
            <person name="Chen F."/>
        </authorList>
    </citation>
    <scope>NUCLEOTIDE SEQUENCE [LARGE SCALE GENOMIC DNA]</scope>
    <source>
        <strain evidence="2">ATCC 33386 / NCTC 11300</strain>
    </source>
</reference>
<protein>
    <submittedName>
        <fullName evidence="1">Uncharacterized protein</fullName>
    </submittedName>
</protein>
<accession>D1AR02</accession>
<name>D1AR02_SEBTE</name>
<dbReference type="Proteomes" id="UP000000845">
    <property type="component" value="Chromosome"/>
</dbReference>
<dbReference type="HOGENOM" id="CLU_3316776_0_0_0"/>
<dbReference type="STRING" id="526218.Sterm_0818"/>
<proteinExistence type="predicted"/>
<dbReference type="AlphaFoldDB" id="D1AR02"/>